<dbReference type="NCBIfam" id="NF047593">
    <property type="entry name" value="IS66_ISAeme5_TnpA"/>
    <property type="match status" value="1"/>
</dbReference>
<dbReference type="AlphaFoldDB" id="A0A1K1MD81"/>
<dbReference type="EMBL" id="FPIP01000002">
    <property type="protein sequence ID" value="SFW21071.1"/>
    <property type="molecule type" value="Genomic_DNA"/>
</dbReference>
<proteinExistence type="predicted"/>
<reference evidence="1 2" key="1">
    <citation type="submission" date="2016-11" db="EMBL/GenBank/DDBJ databases">
        <authorList>
            <person name="Jaros S."/>
            <person name="Januszkiewicz K."/>
            <person name="Wedrychowicz H."/>
        </authorList>
    </citation>
    <scope>NUCLEOTIDE SEQUENCE [LARGE SCALE GENOMIC DNA]</scope>
    <source>
        <strain evidence="1 2">YL228</strain>
    </source>
</reference>
<gene>
    <name evidence="1" type="ORF">SAMN02910280_1083</name>
</gene>
<name>A0A1K1MD81_RUMFL</name>
<evidence type="ECO:0000313" key="2">
    <source>
        <dbReference type="Proteomes" id="UP000183461"/>
    </source>
</evidence>
<evidence type="ECO:0000313" key="1">
    <source>
        <dbReference type="EMBL" id="SFW21071.1"/>
    </source>
</evidence>
<dbReference type="RefSeq" id="WP_072299453.1">
    <property type="nucleotide sequence ID" value="NZ_FPIP01000002.1"/>
</dbReference>
<sequence>MPTAKEVQRELCRREWAERIAECESSNMSVREWCAANGVNVNTYYGRVASLKKDTAKTKNTSTQDIVPLSAVKEKPDVPSVAKSETAAVPIRKTVHEKERVILRKEDIEIVLPPDISENMILLLLRGLKEC</sequence>
<organism evidence="1 2">
    <name type="scientific">Ruminococcus flavefaciens</name>
    <dbReference type="NCBI Taxonomy" id="1265"/>
    <lineage>
        <taxon>Bacteria</taxon>
        <taxon>Bacillati</taxon>
        <taxon>Bacillota</taxon>
        <taxon>Clostridia</taxon>
        <taxon>Eubacteriales</taxon>
        <taxon>Oscillospiraceae</taxon>
        <taxon>Ruminococcus</taxon>
    </lineage>
</organism>
<evidence type="ECO:0008006" key="3">
    <source>
        <dbReference type="Google" id="ProtNLM"/>
    </source>
</evidence>
<accession>A0A1K1MD81</accession>
<protein>
    <recommendedName>
        <fullName evidence="3">Transposase</fullName>
    </recommendedName>
</protein>
<dbReference type="Proteomes" id="UP000183461">
    <property type="component" value="Unassembled WGS sequence"/>
</dbReference>